<sequence>MANTPTKETIITILNQHQIGTMATVAQNKPHSRYMTFFHDQLTLYTATSKETHKVDDLEHNPYVHIIIGYTFDGLGDEYIEIEGSCAIHDDQAMKEKLWNDQLKPWFDGPHDPNYLVLKITPSLFTLKNSQGGQEQLYQPEND</sequence>
<dbReference type="InterPro" id="IPR052917">
    <property type="entry name" value="Stress-Dev_Protein"/>
</dbReference>
<dbReference type="STRING" id="872970.SAMN04488134_102111"/>
<dbReference type="PANTHER" id="PTHR34818">
    <property type="entry name" value="PROTEIN BLI-3"/>
    <property type="match status" value="1"/>
</dbReference>
<gene>
    <name evidence="2" type="ORF">SAMN04488134_102111</name>
</gene>
<reference evidence="2 3" key="1">
    <citation type="submission" date="2016-10" db="EMBL/GenBank/DDBJ databases">
        <authorList>
            <person name="de Groot N.N."/>
        </authorList>
    </citation>
    <scope>NUCLEOTIDE SEQUENCE [LARGE SCALE GENOMIC DNA]</scope>
    <source>
        <strain evidence="2 3">CGMCC 1.10434</strain>
    </source>
</reference>
<name>A0A1H8JYM0_9BACI</name>
<dbReference type="AlphaFoldDB" id="A0A1H8JYM0"/>
<organism evidence="2 3">
    <name type="scientific">Amphibacillus marinus</name>
    <dbReference type="NCBI Taxonomy" id="872970"/>
    <lineage>
        <taxon>Bacteria</taxon>
        <taxon>Bacillati</taxon>
        <taxon>Bacillota</taxon>
        <taxon>Bacilli</taxon>
        <taxon>Bacillales</taxon>
        <taxon>Bacillaceae</taxon>
        <taxon>Amphibacillus</taxon>
    </lineage>
</organism>
<evidence type="ECO:0000313" key="3">
    <source>
        <dbReference type="Proteomes" id="UP000199300"/>
    </source>
</evidence>
<dbReference type="SUPFAM" id="SSF50475">
    <property type="entry name" value="FMN-binding split barrel"/>
    <property type="match status" value="1"/>
</dbReference>
<protein>
    <submittedName>
        <fullName evidence="2">General stress protein 26</fullName>
    </submittedName>
</protein>
<evidence type="ECO:0000259" key="1">
    <source>
        <dbReference type="Pfam" id="PF01243"/>
    </source>
</evidence>
<dbReference type="PANTHER" id="PTHR34818:SF1">
    <property type="entry name" value="PROTEIN BLI-3"/>
    <property type="match status" value="1"/>
</dbReference>
<dbReference type="Gene3D" id="2.30.110.10">
    <property type="entry name" value="Electron Transport, Fmn-binding Protein, Chain A"/>
    <property type="match status" value="1"/>
</dbReference>
<keyword evidence="3" id="KW-1185">Reference proteome</keyword>
<dbReference type="Pfam" id="PF01243">
    <property type="entry name" value="PNPOx_N"/>
    <property type="match status" value="1"/>
</dbReference>
<dbReference type="RefSeq" id="WP_281245844.1">
    <property type="nucleotide sequence ID" value="NZ_FODJ01000002.1"/>
</dbReference>
<feature type="domain" description="Pyridoxamine 5'-phosphate oxidase N-terminal" evidence="1">
    <location>
        <begin position="8"/>
        <end position="124"/>
    </location>
</feature>
<dbReference type="InterPro" id="IPR012349">
    <property type="entry name" value="Split_barrel_FMN-bd"/>
</dbReference>
<accession>A0A1H8JYM0</accession>
<dbReference type="Proteomes" id="UP000199300">
    <property type="component" value="Unassembled WGS sequence"/>
</dbReference>
<proteinExistence type="predicted"/>
<dbReference type="EMBL" id="FODJ01000002">
    <property type="protein sequence ID" value="SEN85854.1"/>
    <property type="molecule type" value="Genomic_DNA"/>
</dbReference>
<evidence type="ECO:0000313" key="2">
    <source>
        <dbReference type="EMBL" id="SEN85854.1"/>
    </source>
</evidence>
<dbReference type="InterPro" id="IPR011576">
    <property type="entry name" value="Pyridox_Oxase_N"/>
</dbReference>